<feature type="region of interest" description="Disordered" evidence="1">
    <location>
        <begin position="60"/>
        <end position="108"/>
    </location>
</feature>
<keyword evidence="4" id="KW-1185">Reference proteome</keyword>
<gene>
    <name evidence="3" type="ORF">EJB05_04304</name>
</gene>
<feature type="compositionally biased region" description="Acidic residues" evidence="1">
    <location>
        <begin position="653"/>
        <end position="662"/>
    </location>
</feature>
<proteinExistence type="predicted"/>
<feature type="compositionally biased region" description="Gly residues" evidence="1">
    <location>
        <begin position="77"/>
        <end position="89"/>
    </location>
</feature>
<dbReference type="AlphaFoldDB" id="A0A5J9WA38"/>
<comment type="caution">
    <text evidence="3">The sequence shown here is derived from an EMBL/GenBank/DDBJ whole genome shotgun (WGS) entry which is preliminary data.</text>
</comment>
<dbReference type="Proteomes" id="UP000324897">
    <property type="component" value="Chromosome 5"/>
</dbReference>
<dbReference type="InterPro" id="IPR011676">
    <property type="entry name" value="DUF1618"/>
</dbReference>
<organism evidence="3 4">
    <name type="scientific">Eragrostis curvula</name>
    <name type="common">weeping love grass</name>
    <dbReference type="NCBI Taxonomy" id="38414"/>
    <lineage>
        <taxon>Eukaryota</taxon>
        <taxon>Viridiplantae</taxon>
        <taxon>Streptophyta</taxon>
        <taxon>Embryophyta</taxon>
        <taxon>Tracheophyta</taxon>
        <taxon>Spermatophyta</taxon>
        <taxon>Magnoliopsida</taxon>
        <taxon>Liliopsida</taxon>
        <taxon>Poales</taxon>
        <taxon>Poaceae</taxon>
        <taxon>PACMAD clade</taxon>
        <taxon>Chloridoideae</taxon>
        <taxon>Eragrostideae</taxon>
        <taxon>Eragrostidinae</taxon>
        <taxon>Eragrostis</taxon>
    </lineage>
</organism>
<dbReference type="OrthoDB" id="687961at2759"/>
<reference evidence="3 4" key="1">
    <citation type="journal article" date="2019" name="Sci. Rep.">
        <title>A high-quality genome of Eragrostis curvula grass provides insights into Poaceae evolution and supports new strategies to enhance forage quality.</title>
        <authorList>
            <person name="Carballo J."/>
            <person name="Santos B.A.C.M."/>
            <person name="Zappacosta D."/>
            <person name="Garbus I."/>
            <person name="Selva J.P."/>
            <person name="Gallo C.A."/>
            <person name="Diaz A."/>
            <person name="Albertini E."/>
            <person name="Caccamo M."/>
            <person name="Echenique V."/>
        </authorList>
    </citation>
    <scope>NUCLEOTIDE SEQUENCE [LARGE SCALE GENOMIC DNA]</scope>
    <source>
        <strain evidence="4">cv. Victoria</strain>
        <tissue evidence="3">Leaf</tissue>
    </source>
</reference>
<evidence type="ECO:0000313" key="3">
    <source>
        <dbReference type="EMBL" id="TVU44843.1"/>
    </source>
</evidence>
<name>A0A5J9WA38_9POAL</name>
<feature type="region of interest" description="Disordered" evidence="1">
    <location>
        <begin position="633"/>
        <end position="662"/>
    </location>
</feature>
<sequence>MTQNLRLSSFFLSLSHRHSDDATRSHCAAVALSCSGLPHPGGRRLRYSMASSSAAAPARAAKAPACELSRSHRRAGGRGGRGLAGGREGQGLAARGEECDSDEEWMEERDVPLGDEARDEERDVLLGAGPAPLRSVAGFRSLVHRLLLLPAPGIHPNTSKRHPDRGRDRSMSMQFFMKSLQASLHPPAVSLDDDDDASEIPWVLLEEKAYVADCSNDTTASSYSKCGKLIQATFVAARPPRVSYLCVFCRCSAEEGQEMIPIEPLVIATDDNLVLLRIVVGPGKDLLSGDGSDLYIYRPAGHGGPSLTRLERPPGDCVFRPSQVGLMSCLTNHHAHHDGTSSLSFLRPHARETYYTVAALCDNVSKPGRGRFILYLYSSKLEAWSITTVAVDDQQLRQYQQGGFFPHTNTKVIAIGGEDGTMGFVDLWRGILLCDLFRVRDSPRLRYVPLPQTGQTDEGDARIYQDIAVDKGHFKYIQQQLLWKPCPGFNGKGGWMSAVWSRPVPAASSMLEGSWDMNCKIESFEMAVGSTLDLKLFPDLQDDEGFNRLHICQPTLSLHGDGRTVCFMVKTNPRDDKSWVILVDMMNNMVQEVAEFNTQRYPAVGFAYKHSRISKYLKRASGAKGNLKRPGVLLPGSAIKKQPPMDSEREVVAEGEDQMMLG</sequence>
<feature type="domain" description="DUF1618" evidence="2">
    <location>
        <begin position="425"/>
        <end position="561"/>
    </location>
</feature>
<dbReference type="Gramene" id="TVU44843">
    <property type="protein sequence ID" value="TVU44843"/>
    <property type="gene ID" value="EJB05_04304"/>
</dbReference>
<dbReference type="PANTHER" id="PTHR33074:SF114">
    <property type="entry name" value="DUF1618 DOMAIN-CONTAINING PROTEIN"/>
    <property type="match status" value="1"/>
</dbReference>
<dbReference type="PANTHER" id="PTHR33074">
    <property type="entry name" value="EXPRESSED PROTEIN-RELATED"/>
    <property type="match status" value="1"/>
</dbReference>
<accession>A0A5J9WA38</accession>
<evidence type="ECO:0000259" key="2">
    <source>
        <dbReference type="Pfam" id="PF07762"/>
    </source>
</evidence>
<protein>
    <recommendedName>
        <fullName evidence="2">DUF1618 domain-containing protein</fullName>
    </recommendedName>
</protein>
<evidence type="ECO:0000256" key="1">
    <source>
        <dbReference type="SAM" id="MobiDB-lite"/>
    </source>
</evidence>
<dbReference type="EMBL" id="RWGY01000004">
    <property type="protein sequence ID" value="TVU44843.1"/>
    <property type="molecule type" value="Genomic_DNA"/>
</dbReference>
<feature type="non-terminal residue" evidence="3">
    <location>
        <position position="1"/>
    </location>
</feature>
<dbReference type="Pfam" id="PF07762">
    <property type="entry name" value="DUF1618"/>
    <property type="match status" value="1"/>
</dbReference>
<evidence type="ECO:0000313" key="4">
    <source>
        <dbReference type="Proteomes" id="UP000324897"/>
    </source>
</evidence>